<keyword evidence="3" id="KW-1185">Reference proteome</keyword>
<organism evidence="2 3">
    <name type="scientific">Celeribacter ethanolicus</name>
    <dbReference type="NCBI Taxonomy" id="1758178"/>
    <lineage>
        <taxon>Bacteria</taxon>
        <taxon>Pseudomonadati</taxon>
        <taxon>Pseudomonadota</taxon>
        <taxon>Alphaproteobacteria</taxon>
        <taxon>Rhodobacterales</taxon>
        <taxon>Roseobacteraceae</taxon>
        <taxon>Celeribacter</taxon>
    </lineage>
</organism>
<dbReference type="Proteomes" id="UP000217935">
    <property type="component" value="Chromosome"/>
</dbReference>
<dbReference type="OrthoDB" id="7510999at2"/>
<gene>
    <name evidence="2" type="ORF">CEW89_18375</name>
</gene>
<dbReference type="RefSeq" id="WP_096806879.1">
    <property type="nucleotide sequence ID" value="NZ_CP022196.1"/>
</dbReference>
<dbReference type="STRING" id="1758178.GCA_001550095_03187"/>
<feature type="transmembrane region" description="Helical" evidence="1">
    <location>
        <begin position="34"/>
        <end position="54"/>
    </location>
</feature>
<dbReference type="EMBL" id="CP022196">
    <property type="protein sequence ID" value="ATG49369.1"/>
    <property type="molecule type" value="Genomic_DNA"/>
</dbReference>
<dbReference type="AlphaFoldDB" id="A0A291GG59"/>
<name>A0A291GG59_9RHOB</name>
<accession>A0A291GG59</accession>
<sequence>MNRLAGILFSLISTTLMGTAVVVALTMGQDTLKPILVSAAIGFIAAFPITWYIAKKIMEEFA</sequence>
<dbReference type="KEGG" id="ceh:CEW89_18375"/>
<evidence type="ECO:0000313" key="3">
    <source>
        <dbReference type="Proteomes" id="UP000217935"/>
    </source>
</evidence>
<protein>
    <submittedName>
        <fullName evidence="2">CTP synthetase</fullName>
    </submittedName>
</protein>
<keyword evidence="1" id="KW-0472">Membrane</keyword>
<evidence type="ECO:0000313" key="2">
    <source>
        <dbReference type="EMBL" id="ATG49369.1"/>
    </source>
</evidence>
<reference evidence="2 3" key="1">
    <citation type="submission" date="2017-06" db="EMBL/GenBank/DDBJ databases">
        <title>Celeribacter sp. TSPH2 complete genome sequence.</title>
        <authorList>
            <person name="Woo J.-H."/>
            <person name="Kim H.-S."/>
        </authorList>
    </citation>
    <scope>NUCLEOTIDE SEQUENCE [LARGE SCALE GENOMIC DNA]</scope>
    <source>
        <strain evidence="2 3">TSPH2</strain>
    </source>
</reference>
<proteinExistence type="predicted"/>
<keyword evidence="1" id="KW-0812">Transmembrane</keyword>
<evidence type="ECO:0000256" key="1">
    <source>
        <dbReference type="SAM" id="Phobius"/>
    </source>
</evidence>
<keyword evidence="1" id="KW-1133">Transmembrane helix</keyword>